<gene>
    <name evidence="1" type="ORF">Q5H93_14275</name>
</gene>
<dbReference type="Proteomes" id="UP001176429">
    <property type="component" value="Unassembled WGS sequence"/>
</dbReference>
<reference evidence="1" key="1">
    <citation type="submission" date="2023-07" db="EMBL/GenBank/DDBJ databases">
        <authorList>
            <person name="Kim M.K."/>
        </authorList>
    </citation>
    <scope>NUCLEOTIDE SEQUENCE</scope>
    <source>
        <strain evidence="1">ASUV-10-1</strain>
    </source>
</reference>
<proteinExistence type="predicted"/>
<organism evidence="1 2">
    <name type="scientific">Hymenobacter aranciens</name>
    <dbReference type="NCBI Taxonomy" id="3063996"/>
    <lineage>
        <taxon>Bacteria</taxon>
        <taxon>Pseudomonadati</taxon>
        <taxon>Bacteroidota</taxon>
        <taxon>Cytophagia</taxon>
        <taxon>Cytophagales</taxon>
        <taxon>Hymenobacteraceae</taxon>
        <taxon>Hymenobacter</taxon>
    </lineage>
</organism>
<keyword evidence="2" id="KW-1185">Reference proteome</keyword>
<comment type="caution">
    <text evidence="1">The sequence shown here is derived from an EMBL/GenBank/DDBJ whole genome shotgun (WGS) entry which is preliminary data.</text>
</comment>
<accession>A0ABT9BGY5</accession>
<evidence type="ECO:0008006" key="3">
    <source>
        <dbReference type="Google" id="ProtNLM"/>
    </source>
</evidence>
<evidence type="ECO:0000313" key="2">
    <source>
        <dbReference type="Proteomes" id="UP001176429"/>
    </source>
</evidence>
<name>A0ABT9BGY5_9BACT</name>
<protein>
    <recommendedName>
        <fullName evidence="3">Secreted protein</fullName>
    </recommendedName>
</protein>
<sequence>MFSSFGTLFLSTGRCFQFPDVIFPPPDAVFFHRTKIPPTGRCFSHRTLTPHSGCCFPAPDAKPPFAHGAALV</sequence>
<evidence type="ECO:0000313" key="1">
    <source>
        <dbReference type="EMBL" id="MDO7875906.1"/>
    </source>
</evidence>
<dbReference type="EMBL" id="JAUQSY010000009">
    <property type="protein sequence ID" value="MDO7875906.1"/>
    <property type="molecule type" value="Genomic_DNA"/>
</dbReference>